<name>A0A7X2Z875_9BACL</name>
<comment type="caution">
    <text evidence="1">The sequence shown here is derived from an EMBL/GenBank/DDBJ whole genome shotgun (WGS) entry which is preliminary data.</text>
</comment>
<dbReference type="Proteomes" id="UP000450917">
    <property type="component" value="Unassembled WGS sequence"/>
</dbReference>
<evidence type="ECO:0000313" key="1">
    <source>
        <dbReference type="EMBL" id="MUG70113.1"/>
    </source>
</evidence>
<dbReference type="Pfam" id="PF13618">
    <property type="entry name" value="Gluconate_2-dh3"/>
    <property type="match status" value="1"/>
</dbReference>
<keyword evidence="2" id="KW-1185">Reference proteome</keyword>
<accession>A0A7X2Z875</accession>
<dbReference type="InterPro" id="IPR027056">
    <property type="entry name" value="Gluconate_2DH_su3"/>
</dbReference>
<dbReference type="RefSeq" id="WP_155614198.1">
    <property type="nucleotide sequence ID" value="NZ_WNZX01000003.1"/>
</dbReference>
<evidence type="ECO:0000313" key="2">
    <source>
        <dbReference type="Proteomes" id="UP000450917"/>
    </source>
</evidence>
<protein>
    <submittedName>
        <fullName evidence="1">Gluconate 2-dehydrogenase subunit 3 family protein</fullName>
    </submittedName>
</protein>
<dbReference type="EMBL" id="WNZX01000003">
    <property type="protein sequence ID" value="MUG70113.1"/>
    <property type="molecule type" value="Genomic_DNA"/>
</dbReference>
<dbReference type="AlphaFoldDB" id="A0A7X2Z875"/>
<sequence length="235" mass="26265">MTSQSNWEMLPIDANTDERLFFDEHQWLTIEAATARIIPTDHDPGAREANVVRYIDRYISGTDYIYANADGSGFLQLAGKDFEAWITRMQAMQDKYTEGVRELDEVSREKFGAAFIALTEEQQDEVLLTFSGEPPVQPFLINAEAGDEDSTVGGAPPSNQPVSDEGLDFFHTLVFHTRQGFYSDPVYGGNKDHIGWKVIGFEGPKSLAETQDGSHTTKAFLNMNGWPYSQDPQSP</sequence>
<reference evidence="1 2" key="1">
    <citation type="submission" date="2019-11" db="EMBL/GenBank/DDBJ databases">
        <title>Draft genome sequences of five Paenibacillus species of dairy origin.</title>
        <authorList>
            <person name="Olajide A.M."/>
            <person name="Chen S."/>
            <person name="Lapointe G."/>
        </authorList>
    </citation>
    <scope>NUCLEOTIDE SEQUENCE [LARGE SCALE GENOMIC DNA]</scope>
    <source>
        <strain evidence="1 2">2CS3</strain>
    </source>
</reference>
<proteinExistence type="predicted"/>
<organism evidence="1 2">
    <name type="scientific">Paenibacillus validus</name>
    <dbReference type="NCBI Taxonomy" id="44253"/>
    <lineage>
        <taxon>Bacteria</taxon>
        <taxon>Bacillati</taxon>
        <taxon>Bacillota</taxon>
        <taxon>Bacilli</taxon>
        <taxon>Bacillales</taxon>
        <taxon>Paenibacillaceae</taxon>
        <taxon>Paenibacillus</taxon>
    </lineage>
</organism>
<gene>
    <name evidence="1" type="ORF">GNP93_05405</name>
</gene>